<dbReference type="InterPro" id="IPR002559">
    <property type="entry name" value="Transposase_11"/>
</dbReference>
<evidence type="ECO:0000256" key="1">
    <source>
        <dbReference type="SAM" id="MobiDB-lite"/>
    </source>
</evidence>
<feature type="compositionally biased region" description="Basic and acidic residues" evidence="1">
    <location>
        <begin position="8"/>
        <end position="32"/>
    </location>
</feature>
<evidence type="ECO:0000259" key="2">
    <source>
        <dbReference type="Pfam" id="PF01609"/>
    </source>
</evidence>
<dbReference type="PANTHER" id="PTHR33627:SF1">
    <property type="entry name" value="TRANSPOSASE"/>
    <property type="match status" value="1"/>
</dbReference>
<dbReference type="GO" id="GO:0004803">
    <property type="term" value="F:transposase activity"/>
    <property type="evidence" value="ECO:0007669"/>
    <property type="project" value="InterPro"/>
</dbReference>
<dbReference type="STRING" id="308853.SAMN05421752_11599"/>
<dbReference type="InterPro" id="IPR039365">
    <property type="entry name" value="IS701-like"/>
</dbReference>
<dbReference type="GO" id="GO:0006313">
    <property type="term" value="P:DNA transposition"/>
    <property type="evidence" value="ECO:0007669"/>
    <property type="project" value="InterPro"/>
</dbReference>
<name>A0A1N7GUB9_9EURY</name>
<keyword evidence="4" id="KW-1185">Reference proteome</keyword>
<organism evidence="3 4">
    <name type="scientific">Natronorubrum thiooxidans</name>
    <dbReference type="NCBI Taxonomy" id="308853"/>
    <lineage>
        <taxon>Archaea</taxon>
        <taxon>Methanobacteriati</taxon>
        <taxon>Methanobacteriota</taxon>
        <taxon>Stenosarchaea group</taxon>
        <taxon>Halobacteria</taxon>
        <taxon>Halobacteriales</taxon>
        <taxon>Natrialbaceae</taxon>
        <taxon>Natronorubrum</taxon>
    </lineage>
</organism>
<dbReference type="EMBL" id="FTNR01000015">
    <property type="protein sequence ID" value="SIS16152.1"/>
    <property type="molecule type" value="Genomic_DNA"/>
</dbReference>
<protein>
    <submittedName>
        <fullName evidence="3">Transposase DDE domain-containing protein</fullName>
    </submittedName>
</protein>
<evidence type="ECO:0000313" key="3">
    <source>
        <dbReference type="EMBL" id="SIS16152.1"/>
    </source>
</evidence>
<dbReference type="SUPFAM" id="SSF53098">
    <property type="entry name" value="Ribonuclease H-like"/>
    <property type="match status" value="1"/>
</dbReference>
<sequence>MSPTEFRTVPEDTDLIHPDAHSNRKHAAHPEDVTSETPAEVAEALGDDAWTEITWNEGTKEPLSSEFYRTRVREVKRRDTGWVSDETGWLLLKNEKNDDEDEENSVLRAWICWGVDEASLEELVSWAQLRWCVEQFHRDIKQNLGADEFQGRTWKGVHHHLAVVMLAHAFVVRRRLETSANHSGFSSFEEVIGQIVRESAIQGLMEDKGCDRDRAEELAEYMLQSYSPW</sequence>
<accession>A0A1N7GUB9</accession>
<dbReference type="Proteomes" id="UP000185936">
    <property type="component" value="Unassembled WGS sequence"/>
</dbReference>
<dbReference type="Pfam" id="PF01609">
    <property type="entry name" value="DDE_Tnp_1"/>
    <property type="match status" value="1"/>
</dbReference>
<dbReference type="AlphaFoldDB" id="A0A1N7GUB9"/>
<dbReference type="GO" id="GO:0003677">
    <property type="term" value="F:DNA binding"/>
    <property type="evidence" value="ECO:0007669"/>
    <property type="project" value="InterPro"/>
</dbReference>
<proteinExistence type="predicted"/>
<reference evidence="4" key="1">
    <citation type="submission" date="2017-01" db="EMBL/GenBank/DDBJ databases">
        <authorList>
            <person name="Varghese N."/>
            <person name="Submissions S."/>
        </authorList>
    </citation>
    <scope>NUCLEOTIDE SEQUENCE [LARGE SCALE GENOMIC DNA]</scope>
    <source>
        <strain evidence="4">type strain: HArc-</strain>
    </source>
</reference>
<feature type="domain" description="Transposase IS4-like" evidence="2">
    <location>
        <begin position="115"/>
        <end position="168"/>
    </location>
</feature>
<dbReference type="RefSeq" id="WP_216819674.1">
    <property type="nucleotide sequence ID" value="NZ_FTNR01000015.1"/>
</dbReference>
<dbReference type="PANTHER" id="PTHR33627">
    <property type="entry name" value="TRANSPOSASE"/>
    <property type="match status" value="1"/>
</dbReference>
<gene>
    <name evidence="3" type="ORF">SAMN05421752_11599</name>
</gene>
<evidence type="ECO:0000313" key="4">
    <source>
        <dbReference type="Proteomes" id="UP000185936"/>
    </source>
</evidence>
<dbReference type="InterPro" id="IPR012337">
    <property type="entry name" value="RNaseH-like_sf"/>
</dbReference>
<feature type="region of interest" description="Disordered" evidence="1">
    <location>
        <begin position="1"/>
        <end position="40"/>
    </location>
</feature>